<evidence type="ECO:0000256" key="4">
    <source>
        <dbReference type="ARBA" id="ARBA00023136"/>
    </source>
</evidence>
<dbReference type="EMBL" id="FXTB01000012">
    <property type="protein sequence ID" value="SMO88823.1"/>
    <property type="molecule type" value="Genomic_DNA"/>
</dbReference>
<evidence type="ECO:0000259" key="7">
    <source>
        <dbReference type="Pfam" id="PF14322"/>
    </source>
</evidence>
<dbReference type="PROSITE" id="PS51257">
    <property type="entry name" value="PROKAR_LIPOPROTEIN"/>
    <property type="match status" value="1"/>
</dbReference>
<keyword evidence="5" id="KW-0998">Cell outer membrane</keyword>
<comment type="subcellular location">
    <subcellularLocation>
        <location evidence="1">Cell outer membrane</location>
    </subcellularLocation>
</comment>
<dbReference type="Pfam" id="PF07980">
    <property type="entry name" value="SusD_RagB"/>
    <property type="match status" value="1"/>
</dbReference>
<sequence>MISSVKNKIYIAMIKLFRILIVAVLLLTGCTDFLKEEMEGIYTSATFFQTDEHAMLALTAAYQPASFTSIENPLWVYGDVASDDAIKGGVPGDQSEIEFIGQFTYTRDNGFLESIWQRYYEGISRSNDVIYRLSANVSPEVKETTTAEAKFLRAYYYFHLVNIFGEIPLKVEPAVTEKDLHVPISSVAKIYEKIETDLIESAEALSATGVQQGRATKGAALGLLAKVYLFQKKYELCLNAIDDIELLGLYSLMPIYSHNFKFGTQNNAESLFEIQHLSDQDPFQGNILNQWFAPQAENGYFFNVPTKDFVSAFEKNADGASDPRLDYTLGREGSEWINGEAFDPTWSPTGYIQKKHLQPLSEIPAGLKGNGNLNYIFMRYAEILLIKAEALNELSRSTLALSPLNEVRKRARESFLYDESIQGFGAIPPNLLKDVVTTDQGILREIIRNERRVELGFEFHRFYDLMRYGKTYSEEKLSETNFQYDEHRFFPIPQNEVDINNQISN</sequence>
<keyword evidence="9" id="KW-1185">Reference proteome</keyword>
<proteinExistence type="inferred from homology"/>
<dbReference type="Pfam" id="PF14322">
    <property type="entry name" value="SusD-like_3"/>
    <property type="match status" value="1"/>
</dbReference>
<dbReference type="InterPro" id="IPR033985">
    <property type="entry name" value="SusD-like_N"/>
</dbReference>
<evidence type="ECO:0000313" key="8">
    <source>
        <dbReference type="EMBL" id="SMO88823.1"/>
    </source>
</evidence>
<evidence type="ECO:0000313" key="9">
    <source>
        <dbReference type="Proteomes" id="UP000319040"/>
    </source>
</evidence>
<name>A0A521EY86_SACCC</name>
<comment type="similarity">
    <text evidence="2">Belongs to the SusD family.</text>
</comment>
<evidence type="ECO:0000256" key="3">
    <source>
        <dbReference type="ARBA" id="ARBA00022729"/>
    </source>
</evidence>
<protein>
    <submittedName>
        <fullName evidence="8">Starch-binding associating with outer membrane</fullName>
    </submittedName>
</protein>
<dbReference type="SUPFAM" id="SSF48452">
    <property type="entry name" value="TPR-like"/>
    <property type="match status" value="1"/>
</dbReference>
<keyword evidence="3" id="KW-0732">Signal</keyword>
<evidence type="ECO:0000256" key="5">
    <source>
        <dbReference type="ARBA" id="ARBA00023237"/>
    </source>
</evidence>
<evidence type="ECO:0000256" key="2">
    <source>
        <dbReference type="ARBA" id="ARBA00006275"/>
    </source>
</evidence>
<dbReference type="Gene3D" id="1.25.40.390">
    <property type="match status" value="1"/>
</dbReference>
<evidence type="ECO:0000259" key="6">
    <source>
        <dbReference type="Pfam" id="PF07980"/>
    </source>
</evidence>
<feature type="domain" description="SusD-like N-terminal" evidence="7">
    <location>
        <begin position="104"/>
        <end position="229"/>
    </location>
</feature>
<feature type="domain" description="RagB/SusD" evidence="6">
    <location>
        <begin position="269"/>
        <end position="501"/>
    </location>
</feature>
<dbReference type="GO" id="GO:0009279">
    <property type="term" value="C:cell outer membrane"/>
    <property type="evidence" value="ECO:0007669"/>
    <property type="project" value="UniProtKB-SubCell"/>
</dbReference>
<reference evidence="8 9" key="1">
    <citation type="submission" date="2017-05" db="EMBL/GenBank/DDBJ databases">
        <authorList>
            <person name="Varghese N."/>
            <person name="Submissions S."/>
        </authorList>
    </citation>
    <scope>NUCLEOTIDE SEQUENCE [LARGE SCALE GENOMIC DNA]</scope>
    <source>
        <strain evidence="8 9">DSM 27040</strain>
    </source>
</reference>
<evidence type="ECO:0000256" key="1">
    <source>
        <dbReference type="ARBA" id="ARBA00004442"/>
    </source>
</evidence>
<dbReference type="InterPro" id="IPR012944">
    <property type="entry name" value="SusD_RagB_dom"/>
</dbReference>
<keyword evidence="4" id="KW-0472">Membrane</keyword>
<organism evidence="8 9">
    <name type="scientific">Saccharicrinis carchari</name>
    <dbReference type="NCBI Taxonomy" id="1168039"/>
    <lineage>
        <taxon>Bacteria</taxon>
        <taxon>Pseudomonadati</taxon>
        <taxon>Bacteroidota</taxon>
        <taxon>Bacteroidia</taxon>
        <taxon>Marinilabiliales</taxon>
        <taxon>Marinilabiliaceae</taxon>
        <taxon>Saccharicrinis</taxon>
    </lineage>
</organism>
<accession>A0A521EY86</accession>
<dbReference type="InterPro" id="IPR011990">
    <property type="entry name" value="TPR-like_helical_dom_sf"/>
</dbReference>
<dbReference type="Proteomes" id="UP000319040">
    <property type="component" value="Unassembled WGS sequence"/>
</dbReference>
<dbReference type="CDD" id="cd08977">
    <property type="entry name" value="SusD"/>
    <property type="match status" value="1"/>
</dbReference>
<dbReference type="AlphaFoldDB" id="A0A521EY86"/>
<gene>
    <name evidence="8" type="ORF">SAMN06265379_1128</name>
</gene>